<proteinExistence type="predicted"/>
<feature type="non-terminal residue" evidence="2">
    <location>
        <position position="32"/>
    </location>
</feature>
<evidence type="ECO:0000256" key="1">
    <source>
        <dbReference type="SAM" id="MobiDB-lite"/>
    </source>
</evidence>
<keyword evidence="3" id="KW-1185">Reference proteome</keyword>
<protein>
    <submittedName>
        <fullName evidence="2">Uncharacterized protein</fullName>
    </submittedName>
</protein>
<accession>A0A392W2B6</accession>
<dbReference type="EMBL" id="LXQA011341973">
    <property type="protein sequence ID" value="MCI93899.1"/>
    <property type="molecule type" value="Genomic_DNA"/>
</dbReference>
<feature type="compositionally biased region" description="Polar residues" evidence="1">
    <location>
        <begin position="12"/>
        <end position="32"/>
    </location>
</feature>
<evidence type="ECO:0000313" key="2">
    <source>
        <dbReference type="EMBL" id="MCI93899.1"/>
    </source>
</evidence>
<comment type="caution">
    <text evidence="2">The sequence shown here is derived from an EMBL/GenBank/DDBJ whole genome shotgun (WGS) entry which is preliminary data.</text>
</comment>
<reference evidence="2 3" key="1">
    <citation type="journal article" date="2018" name="Front. Plant Sci.">
        <title>Red Clover (Trifolium pratense) and Zigzag Clover (T. medium) - A Picture of Genomic Similarities and Differences.</title>
        <authorList>
            <person name="Dluhosova J."/>
            <person name="Istvanek J."/>
            <person name="Nedelnik J."/>
            <person name="Repkova J."/>
        </authorList>
    </citation>
    <scope>NUCLEOTIDE SEQUENCE [LARGE SCALE GENOMIC DNA]</scope>
    <source>
        <strain evidence="3">cv. 10/8</strain>
        <tissue evidence="2">Leaf</tissue>
    </source>
</reference>
<organism evidence="2 3">
    <name type="scientific">Trifolium medium</name>
    <dbReference type="NCBI Taxonomy" id="97028"/>
    <lineage>
        <taxon>Eukaryota</taxon>
        <taxon>Viridiplantae</taxon>
        <taxon>Streptophyta</taxon>
        <taxon>Embryophyta</taxon>
        <taxon>Tracheophyta</taxon>
        <taxon>Spermatophyta</taxon>
        <taxon>Magnoliopsida</taxon>
        <taxon>eudicotyledons</taxon>
        <taxon>Gunneridae</taxon>
        <taxon>Pentapetalae</taxon>
        <taxon>rosids</taxon>
        <taxon>fabids</taxon>
        <taxon>Fabales</taxon>
        <taxon>Fabaceae</taxon>
        <taxon>Papilionoideae</taxon>
        <taxon>50 kb inversion clade</taxon>
        <taxon>NPAAA clade</taxon>
        <taxon>Hologalegina</taxon>
        <taxon>IRL clade</taxon>
        <taxon>Trifolieae</taxon>
        <taxon>Trifolium</taxon>
    </lineage>
</organism>
<sequence length="32" mass="3203">MPSTKTGEDATRTGSPAVTGCASTMIFSNGEP</sequence>
<dbReference type="AlphaFoldDB" id="A0A392W2B6"/>
<dbReference type="Proteomes" id="UP000265520">
    <property type="component" value="Unassembled WGS sequence"/>
</dbReference>
<evidence type="ECO:0000313" key="3">
    <source>
        <dbReference type="Proteomes" id="UP000265520"/>
    </source>
</evidence>
<name>A0A392W2B6_9FABA</name>
<feature type="region of interest" description="Disordered" evidence="1">
    <location>
        <begin position="1"/>
        <end position="32"/>
    </location>
</feature>
<feature type="compositionally biased region" description="Basic and acidic residues" evidence="1">
    <location>
        <begin position="1"/>
        <end position="11"/>
    </location>
</feature>